<dbReference type="PANTHER" id="PTHR34755">
    <property type="entry name" value="SERINE/ARGININE REPETITIVE MATRIX PROTEIN 3-RELATED"/>
    <property type="match status" value="1"/>
</dbReference>
<feature type="compositionally biased region" description="Low complexity" evidence="1">
    <location>
        <begin position="615"/>
        <end position="630"/>
    </location>
</feature>
<dbReference type="Proteomes" id="UP000799767">
    <property type="component" value="Unassembled WGS sequence"/>
</dbReference>
<evidence type="ECO:0008006" key="4">
    <source>
        <dbReference type="Google" id="ProtNLM"/>
    </source>
</evidence>
<dbReference type="Gene3D" id="3.80.10.10">
    <property type="entry name" value="Ribonuclease Inhibitor"/>
    <property type="match status" value="1"/>
</dbReference>
<reference evidence="2" key="1">
    <citation type="journal article" date="2020" name="Stud. Mycol.">
        <title>101 Dothideomycetes genomes: a test case for predicting lifestyles and emergence of pathogens.</title>
        <authorList>
            <person name="Haridas S."/>
            <person name="Albert R."/>
            <person name="Binder M."/>
            <person name="Bloem J."/>
            <person name="Labutti K."/>
            <person name="Salamov A."/>
            <person name="Andreopoulos B."/>
            <person name="Baker S."/>
            <person name="Barry K."/>
            <person name="Bills G."/>
            <person name="Bluhm B."/>
            <person name="Cannon C."/>
            <person name="Castanera R."/>
            <person name="Culley D."/>
            <person name="Daum C."/>
            <person name="Ezra D."/>
            <person name="Gonzalez J."/>
            <person name="Henrissat B."/>
            <person name="Kuo A."/>
            <person name="Liang C."/>
            <person name="Lipzen A."/>
            <person name="Lutzoni F."/>
            <person name="Magnuson J."/>
            <person name="Mondo S."/>
            <person name="Nolan M."/>
            <person name="Ohm R."/>
            <person name="Pangilinan J."/>
            <person name="Park H.-J."/>
            <person name="Ramirez L."/>
            <person name="Alfaro M."/>
            <person name="Sun H."/>
            <person name="Tritt A."/>
            <person name="Yoshinaga Y."/>
            <person name="Zwiers L.-H."/>
            <person name="Turgeon B."/>
            <person name="Goodwin S."/>
            <person name="Spatafora J."/>
            <person name="Crous P."/>
            <person name="Grigoriev I."/>
        </authorList>
    </citation>
    <scope>NUCLEOTIDE SEQUENCE</scope>
    <source>
        <strain evidence="2">CBS 113389</strain>
    </source>
</reference>
<feature type="compositionally biased region" description="Basic and acidic residues" evidence="1">
    <location>
        <begin position="652"/>
        <end position="667"/>
    </location>
</feature>
<gene>
    <name evidence="2" type="ORF">BDY17DRAFT_305746</name>
</gene>
<keyword evidence="3" id="KW-1185">Reference proteome</keyword>
<accession>A0A6A6PFJ4</accession>
<feature type="compositionally biased region" description="Acidic residues" evidence="1">
    <location>
        <begin position="24"/>
        <end position="33"/>
    </location>
</feature>
<dbReference type="EMBL" id="MU001643">
    <property type="protein sequence ID" value="KAF2478730.1"/>
    <property type="molecule type" value="Genomic_DNA"/>
</dbReference>
<dbReference type="OrthoDB" id="5395390at2759"/>
<dbReference type="GeneID" id="54475907"/>
<dbReference type="PANTHER" id="PTHR34755:SF4">
    <property type="entry name" value="F-BOX DOMAIN-CONTAINING PROTEIN"/>
    <property type="match status" value="1"/>
</dbReference>
<feature type="compositionally biased region" description="Basic residues" evidence="1">
    <location>
        <begin position="72"/>
        <end position="92"/>
    </location>
</feature>
<dbReference type="AlphaFoldDB" id="A0A6A6PFJ4"/>
<sequence length="698" mass="80181">MSSVKRRSARQRAERKRSIYHEPDSDDFDEGDGDSEHEYQPEAEAAAGPSQPQRSRKRRKTSRRAKPETRAATKRKDRFKPRPLGWMKKRRGNGGSAAGDKSKEDVGRKFTGPSDGKIPDWTGLPAEVLRNIFIFASQPMQEQTTTAKANATWLIRAARTCRAFAVPALEAYYESPLLHTSLQPHNLLDLVKAPQDSLYMSYKYRIKSVILDITRLVYVAHNKRPFQISGLLEELPRLQHLEIVHPIDSPPYRLQYKCQRWEYPVEFVQSLDAAGSRLRSFRWTRDMVPIQMTNDLSNMYSWMTQVHLSKSFEYLERLVVCGFDFKNSASEPPDDASARPHALATTISTLQHLKDLTLISCDIVMEDFLEHIPNNLQRLELSNCLEVTSELLLNYLATGGSQLRELVLNHNAALSLAFLQQLRALCPRLEVLKMDLTYYSERITFNDAIAFYDHLLTDDQVPTWPSTLRHLELIHLQKWEAEAAQNLFRSLVEGAKDLPDLRHPVIHAHINIPWRDRAGFRDQWIERLHRVYLRKKEEPNPNLGSLRQFRLWRDAVHRDREAERVEVTPGSASRRFSHVRVTPRKVPADAAAYSDVESPAPTSARRGPRRSVRVAESQSASTAAEESSSSSEDESDGDWRKQPESFIQGLCDKVEISIDNQRPRENQYTEANFLDSEPSGDEDWREGADVSDDERYAW</sequence>
<name>A0A6A6PFJ4_9PEZI</name>
<dbReference type="SUPFAM" id="SSF52047">
    <property type="entry name" value="RNI-like"/>
    <property type="match status" value="1"/>
</dbReference>
<feature type="compositionally biased region" description="Basic residues" evidence="1">
    <location>
        <begin position="54"/>
        <end position="64"/>
    </location>
</feature>
<feature type="region of interest" description="Disordered" evidence="1">
    <location>
        <begin position="590"/>
        <end position="698"/>
    </location>
</feature>
<feature type="compositionally biased region" description="Basic residues" evidence="1">
    <location>
        <begin position="1"/>
        <end position="15"/>
    </location>
</feature>
<feature type="compositionally biased region" description="Basic and acidic residues" evidence="1">
    <location>
        <begin position="685"/>
        <end position="698"/>
    </location>
</feature>
<dbReference type="RefSeq" id="XP_033585300.1">
    <property type="nucleotide sequence ID" value="XM_033734905.1"/>
</dbReference>
<dbReference type="InterPro" id="IPR052109">
    <property type="entry name" value="SRRM_Domain-Containing"/>
</dbReference>
<organism evidence="2 3">
    <name type="scientific">Neohortaea acidophila</name>
    <dbReference type="NCBI Taxonomy" id="245834"/>
    <lineage>
        <taxon>Eukaryota</taxon>
        <taxon>Fungi</taxon>
        <taxon>Dikarya</taxon>
        <taxon>Ascomycota</taxon>
        <taxon>Pezizomycotina</taxon>
        <taxon>Dothideomycetes</taxon>
        <taxon>Dothideomycetidae</taxon>
        <taxon>Mycosphaerellales</taxon>
        <taxon>Teratosphaeriaceae</taxon>
        <taxon>Neohortaea</taxon>
    </lineage>
</organism>
<protein>
    <recommendedName>
        <fullName evidence="4">F-box domain-containing protein</fullName>
    </recommendedName>
</protein>
<dbReference type="InterPro" id="IPR032675">
    <property type="entry name" value="LRR_dom_sf"/>
</dbReference>
<evidence type="ECO:0000313" key="3">
    <source>
        <dbReference type="Proteomes" id="UP000799767"/>
    </source>
</evidence>
<evidence type="ECO:0000256" key="1">
    <source>
        <dbReference type="SAM" id="MobiDB-lite"/>
    </source>
</evidence>
<feature type="region of interest" description="Disordered" evidence="1">
    <location>
        <begin position="1"/>
        <end position="117"/>
    </location>
</feature>
<proteinExistence type="predicted"/>
<evidence type="ECO:0000313" key="2">
    <source>
        <dbReference type="EMBL" id="KAF2478730.1"/>
    </source>
</evidence>